<protein>
    <submittedName>
        <fullName evidence="5">Alpha/beta hydrolase</fullName>
    </submittedName>
</protein>
<feature type="active site" evidence="3">
    <location>
        <position position="143"/>
    </location>
</feature>
<evidence type="ECO:0000313" key="6">
    <source>
        <dbReference type="Proteomes" id="UP000813215"/>
    </source>
</evidence>
<dbReference type="GO" id="GO:0004806">
    <property type="term" value="F:triacylglycerol lipase activity"/>
    <property type="evidence" value="ECO:0007669"/>
    <property type="project" value="TreeGrafter"/>
</dbReference>
<accession>A0A9E3H405</accession>
<dbReference type="InterPro" id="IPR033140">
    <property type="entry name" value="Lipase_GDXG_put_SER_AS"/>
</dbReference>
<dbReference type="PROSITE" id="PS01174">
    <property type="entry name" value="LIPASE_GDXG_SER"/>
    <property type="match status" value="1"/>
</dbReference>
<evidence type="ECO:0000256" key="1">
    <source>
        <dbReference type="ARBA" id="ARBA00010515"/>
    </source>
</evidence>
<dbReference type="Proteomes" id="UP000813215">
    <property type="component" value="Unassembled WGS sequence"/>
</dbReference>
<dbReference type="Pfam" id="PF07859">
    <property type="entry name" value="Abhydrolase_3"/>
    <property type="match status" value="1"/>
</dbReference>
<dbReference type="PANTHER" id="PTHR48081:SF30">
    <property type="entry name" value="ACETYL-HYDROLASE LIPR-RELATED"/>
    <property type="match status" value="1"/>
</dbReference>
<dbReference type="InterPro" id="IPR050300">
    <property type="entry name" value="GDXG_lipolytic_enzyme"/>
</dbReference>
<reference evidence="5" key="1">
    <citation type="submission" date="2021-05" db="EMBL/GenBank/DDBJ databases">
        <authorList>
            <person name="Pietrasiak N."/>
            <person name="Ward R."/>
            <person name="Stajich J.E."/>
            <person name="Kurbessoian T."/>
        </authorList>
    </citation>
    <scope>NUCLEOTIDE SEQUENCE</scope>
    <source>
        <strain evidence="5">HA4357-MV3</strain>
    </source>
</reference>
<evidence type="ECO:0000259" key="4">
    <source>
        <dbReference type="Pfam" id="PF07859"/>
    </source>
</evidence>
<keyword evidence="2 5" id="KW-0378">Hydrolase</keyword>
<comment type="caution">
    <text evidence="5">The sequence shown here is derived from an EMBL/GenBank/DDBJ whole genome shotgun (WGS) entry which is preliminary data.</text>
</comment>
<evidence type="ECO:0000256" key="3">
    <source>
        <dbReference type="PROSITE-ProRule" id="PRU10038"/>
    </source>
</evidence>
<name>A0A9E3H405_9NOST</name>
<dbReference type="InterPro" id="IPR013094">
    <property type="entry name" value="AB_hydrolase_3"/>
</dbReference>
<organism evidence="5 6">
    <name type="scientific">Pelatocladus maniniholoensis HA4357-MV3</name>
    <dbReference type="NCBI Taxonomy" id="1117104"/>
    <lineage>
        <taxon>Bacteria</taxon>
        <taxon>Bacillati</taxon>
        <taxon>Cyanobacteriota</taxon>
        <taxon>Cyanophyceae</taxon>
        <taxon>Nostocales</taxon>
        <taxon>Nostocaceae</taxon>
        <taxon>Pelatocladus</taxon>
    </lineage>
</organism>
<evidence type="ECO:0000256" key="2">
    <source>
        <dbReference type="ARBA" id="ARBA00022801"/>
    </source>
</evidence>
<dbReference type="InterPro" id="IPR029058">
    <property type="entry name" value="AB_hydrolase_fold"/>
</dbReference>
<sequence>MSQQELNAILEIMRNFSWGTTPTQMRASFNGSANLLPPHPTAIIEEVDVNGIPASLISTPQAAKDRVILYLHGGGFIAGSRISHCRLASDFSEAADATVLLIDYRLVPEHPYPGALEDTITAYQWLMNERDFSPSHIAIAGDSAGGNLALTTLLSLRNAGKPLPVAALLISPLTDMERTGQTHKTKADIDLMVLPQILEAGINMYLPTANFRDPMVSPIYANLSGLPPMLIHVGNQEVLLDDSLRLARKAALDDVSVELKVWKDMIHSLHLFAPMLTEGREAIVEAGAFLKNHLLQNNQPKDFN</sequence>
<dbReference type="EMBL" id="JAHHHW010000019">
    <property type="protein sequence ID" value="MBW4430548.1"/>
    <property type="molecule type" value="Genomic_DNA"/>
</dbReference>
<feature type="domain" description="Alpha/beta hydrolase fold-3" evidence="4">
    <location>
        <begin position="68"/>
        <end position="270"/>
    </location>
</feature>
<proteinExistence type="inferred from homology"/>
<comment type="similarity">
    <text evidence="1">Belongs to the 'GDXG' lipolytic enzyme family.</text>
</comment>
<reference evidence="5" key="2">
    <citation type="journal article" date="2022" name="Microbiol. Resour. Announc.">
        <title>Metagenome Sequencing to Explore Phylogenomics of Terrestrial Cyanobacteria.</title>
        <authorList>
            <person name="Ward R.D."/>
            <person name="Stajich J.E."/>
            <person name="Johansen J.R."/>
            <person name="Huntemann M."/>
            <person name="Clum A."/>
            <person name="Foster B."/>
            <person name="Foster B."/>
            <person name="Roux S."/>
            <person name="Palaniappan K."/>
            <person name="Varghese N."/>
            <person name="Mukherjee S."/>
            <person name="Reddy T.B.K."/>
            <person name="Daum C."/>
            <person name="Copeland A."/>
            <person name="Chen I.A."/>
            <person name="Ivanova N.N."/>
            <person name="Kyrpides N.C."/>
            <person name="Shapiro N."/>
            <person name="Eloe-Fadrosh E.A."/>
            <person name="Pietrasiak N."/>
        </authorList>
    </citation>
    <scope>NUCLEOTIDE SEQUENCE</scope>
    <source>
        <strain evidence="5">HA4357-MV3</strain>
    </source>
</reference>
<gene>
    <name evidence="5" type="ORF">KME28_01985</name>
</gene>
<dbReference type="SUPFAM" id="SSF53474">
    <property type="entry name" value="alpha/beta-Hydrolases"/>
    <property type="match status" value="1"/>
</dbReference>
<evidence type="ECO:0000313" key="5">
    <source>
        <dbReference type="EMBL" id="MBW4430548.1"/>
    </source>
</evidence>
<dbReference type="PANTHER" id="PTHR48081">
    <property type="entry name" value="AB HYDROLASE SUPERFAMILY PROTEIN C4A8.06C"/>
    <property type="match status" value="1"/>
</dbReference>
<dbReference type="AlphaFoldDB" id="A0A9E3H405"/>
<dbReference type="Gene3D" id="3.40.50.1820">
    <property type="entry name" value="alpha/beta hydrolase"/>
    <property type="match status" value="1"/>
</dbReference>